<feature type="region of interest" description="Disordered" evidence="3">
    <location>
        <begin position="1"/>
        <end position="97"/>
    </location>
</feature>
<keyword evidence="2" id="KW-0347">Helicase</keyword>
<reference evidence="4" key="1">
    <citation type="submission" date="2015-11" db="EMBL/GenBank/DDBJ databases">
        <authorList>
            <consortium name="International Coturnix japonica Genome Analysis Consortium"/>
            <person name="Warren W."/>
            <person name="Burt D.W."/>
            <person name="Antin P.B."/>
            <person name="Lanford R."/>
            <person name="Gros J."/>
            <person name="Wilson R.K."/>
        </authorList>
    </citation>
    <scope>NUCLEOTIDE SEQUENCE [LARGE SCALE GENOMIC DNA]</scope>
</reference>
<dbReference type="Ensembl" id="ENSCJPT00005033044.1">
    <property type="protein sequence ID" value="ENSCJPP00005024214.1"/>
    <property type="gene ID" value="ENSCJPG00005019114.1"/>
</dbReference>
<dbReference type="PANTHER" id="PTHR18934:SF221">
    <property type="entry name" value="ATP-DEPENDENT RNA HELICASE DHX34-RELATED"/>
    <property type="match status" value="1"/>
</dbReference>
<dbReference type="Proteomes" id="UP000694412">
    <property type="component" value="Chromosome 27"/>
</dbReference>
<feature type="compositionally biased region" description="Polar residues" evidence="3">
    <location>
        <begin position="76"/>
        <end position="88"/>
    </location>
</feature>
<keyword evidence="2" id="KW-0547">Nucleotide-binding</keyword>
<keyword evidence="1" id="KW-0378">Hydrolase</keyword>
<evidence type="ECO:0000313" key="4">
    <source>
        <dbReference type="Ensembl" id="ENSCJPP00005024214.1"/>
    </source>
</evidence>
<protein>
    <submittedName>
        <fullName evidence="4">Probable ATP-dependent RNA helicase DHX34</fullName>
    </submittedName>
</protein>
<reference evidence="4" key="3">
    <citation type="submission" date="2025-09" db="UniProtKB">
        <authorList>
            <consortium name="Ensembl"/>
        </authorList>
    </citation>
    <scope>IDENTIFICATION</scope>
</reference>
<dbReference type="GO" id="GO:0003723">
    <property type="term" value="F:RNA binding"/>
    <property type="evidence" value="ECO:0007669"/>
    <property type="project" value="TreeGrafter"/>
</dbReference>
<accession>A0A8C2UAN9</accession>
<dbReference type="Gene3D" id="3.40.50.300">
    <property type="entry name" value="P-loop containing nucleotide triphosphate hydrolases"/>
    <property type="match status" value="2"/>
</dbReference>
<sequence length="322" mass="36704">MAIVEPETLQGDPIHGDPIQSTNRAQSQPQTPYSDQSIPYGDQSKPHKTQALYDDQSRPYNPQTPYSDQSKPHRPQTLQDDPIQTQYGDISRPYKPQTPYRDPYIPHNLYDDLYIPYKHHIELHSALLHYITFTQQRSFNKLTQIHRDRSNLPIAPYRAAILDALDQNRVVLVSGDPGCGKSTQVPQFLLEGGYKHVACTQPRRIACIALANRVAYESLQQYGQQVIYNPIPKEESEFTPTKWDRLDPRPYLRVLESIDRRFPQEECGDLLVFLSGVPEIGVVMEAVRGYVETSGRWVLLPLHSALPVAEQDKVIMGGYRAG</sequence>
<proteinExistence type="predicted"/>
<dbReference type="GO" id="GO:0016787">
    <property type="term" value="F:hydrolase activity"/>
    <property type="evidence" value="ECO:0007669"/>
    <property type="project" value="UniProtKB-KW"/>
</dbReference>
<feature type="compositionally biased region" description="Polar residues" evidence="3">
    <location>
        <begin position="58"/>
        <end position="69"/>
    </location>
</feature>
<evidence type="ECO:0000256" key="2">
    <source>
        <dbReference type="ARBA" id="ARBA00022806"/>
    </source>
</evidence>
<dbReference type="PANTHER" id="PTHR18934">
    <property type="entry name" value="ATP-DEPENDENT RNA HELICASE"/>
    <property type="match status" value="1"/>
</dbReference>
<dbReference type="SUPFAM" id="SSF52540">
    <property type="entry name" value="P-loop containing nucleoside triphosphate hydrolases"/>
    <property type="match status" value="1"/>
</dbReference>
<dbReference type="RefSeq" id="XP_015741009.2">
    <property type="nucleotide sequence ID" value="XM_015885523.2"/>
</dbReference>
<dbReference type="OrthoDB" id="9111495at2759"/>
<evidence type="ECO:0000256" key="3">
    <source>
        <dbReference type="SAM" id="MobiDB-lite"/>
    </source>
</evidence>
<keyword evidence="5" id="KW-1185">Reference proteome</keyword>
<evidence type="ECO:0000313" key="5">
    <source>
        <dbReference type="Proteomes" id="UP000694412"/>
    </source>
</evidence>
<evidence type="ECO:0000256" key="1">
    <source>
        <dbReference type="ARBA" id="ARBA00022801"/>
    </source>
</evidence>
<reference evidence="4" key="2">
    <citation type="submission" date="2025-08" db="UniProtKB">
        <authorList>
            <consortium name="Ensembl"/>
        </authorList>
    </citation>
    <scope>IDENTIFICATION</scope>
</reference>
<name>A0A8C2UAN9_COTJA</name>
<organism evidence="4 5">
    <name type="scientific">Coturnix japonica</name>
    <name type="common">Japanese quail</name>
    <name type="synonym">Coturnix coturnix japonica</name>
    <dbReference type="NCBI Taxonomy" id="93934"/>
    <lineage>
        <taxon>Eukaryota</taxon>
        <taxon>Metazoa</taxon>
        <taxon>Chordata</taxon>
        <taxon>Craniata</taxon>
        <taxon>Vertebrata</taxon>
        <taxon>Euteleostomi</taxon>
        <taxon>Archelosauria</taxon>
        <taxon>Archosauria</taxon>
        <taxon>Dinosauria</taxon>
        <taxon>Saurischia</taxon>
        <taxon>Theropoda</taxon>
        <taxon>Coelurosauria</taxon>
        <taxon>Aves</taxon>
        <taxon>Neognathae</taxon>
        <taxon>Galloanserae</taxon>
        <taxon>Galliformes</taxon>
        <taxon>Phasianidae</taxon>
        <taxon>Perdicinae</taxon>
        <taxon>Coturnix</taxon>
    </lineage>
</organism>
<dbReference type="AlphaFoldDB" id="A0A8C2UAN9"/>
<dbReference type="GeneTree" id="ENSGT00940000158721"/>
<dbReference type="GeneID" id="107325041"/>
<dbReference type="GO" id="GO:0004386">
    <property type="term" value="F:helicase activity"/>
    <property type="evidence" value="ECO:0007669"/>
    <property type="project" value="UniProtKB-KW"/>
</dbReference>
<gene>
    <name evidence="4" type="primary">LOC107325041</name>
</gene>
<keyword evidence="2" id="KW-0067">ATP-binding</keyword>
<dbReference type="KEGG" id="cjo:107325041"/>
<dbReference type="InterPro" id="IPR027417">
    <property type="entry name" value="P-loop_NTPase"/>
</dbReference>
<feature type="compositionally biased region" description="Polar residues" evidence="3">
    <location>
        <begin position="19"/>
        <end position="37"/>
    </location>
</feature>